<dbReference type="Proteomes" id="UP001228049">
    <property type="component" value="Unassembled WGS sequence"/>
</dbReference>
<dbReference type="AlphaFoldDB" id="A0AAD9FGD2"/>
<comment type="caution">
    <text evidence="1">The sequence shown here is derived from an EMBL/GenBank/DDBJ whole genome shotgun (WGS) entry which is preliminary data.</text>
</comment>
<dbReference type="GO" id="GO:0016853">
    <property type="term" value="F:isomerase activity"/>
    <property type="evidence" value="ECO:0007669"/>
    <property type="project" value="UniProtKB-KW"/>
</dbReference>
<proteinExistence type="predicted"/>
<dbReference type="EMBL" id="JASDAP010000007">
    <property type="protein sequence ID" value="KAK1900366.1"/>
    <property type="molecule type" value="Genomic_DNA"/>
</dbReference>
<name>A0AAD9FGD2_DISEL</name>
<organism evidence="1 2">
    <name type="scientific">Dissostichus eleginoides</name>
    <name type="common">Patagonian toothfish</name>
    <name type="synonym">Dissostichus amissus</name>
    <dbReference type="NCBI Taxonomy" id="100907"/>
    <lineage>
        <taxon>Eukaryota</taxon>
        <taxon>Metazoa</taxon>
        <taxon>Chordata</taxon>
        <taxon>Craniata</taxon>
        <taxon>Vertebrata</taxon>
        <taxon>Euteleostomi</taxon>
        <taxon>Actinopterygii</taxon>
        <taxon>Neopterygii</taxon>
        <taxon>Teleostei</taxon>
        <taxon>Neoteleostei</taxon>
        <taxon>Acanthomorphata</taxon>
        <taxon>Eupercaria</taxon>
        <taxon>Perciformes</taxon>
        <taxon>Notothenioidei</taxon>
        <taxon>Nototheniidae</taxon>
        <taxon>Dissostichus</taxon>
    </lineage>
</organism>
<keyword evidence="1" id="KW-0413">Isomerase</keyword>
<gene>
    <name evidence="1" type="ORF">KUDE01_001153</name>
</gene>
<evidence type="ECO:0000313" key="1">
    <source>
        <dbReference type="EMBL" id="KAK1900366.1"/>
    </source>
</evidence>
<reference evidence="1" key="1">
    <citation type="submission" date="2023-04" db="EMBL/GenBank/DDBJ databases">
        <title>Chromosome-level genome of Chaenocephalus aceratus.</title>
        <authorList>
            <person name="Park H."/>
        </authorList>
    </citation>
    <scope>NUCLEOTIDE SEQUENCE</scope>
    <source>
        <strain evidence="1">DE</strain>
        <tissue evidence="1">Muscle</tissue>
    </source>
</reference>
<keyword evidence="2" id="KW-1185">Reference proteome</keyword>
<evidence type="ECO:0000313" key="2">
    <source>
        <dbReference type="Proteomes" id="UP001228049"/>
    </source>
</evidence>
<protein>
    <submittedName>
        <fullName evidence="1">1-(5-phosphoribosyl)-5-(5-phosphoribosylamino) imidazole-4-carboxamide isomerase</fullName>
    </submittedName>
</protein>
<accession>A0AAD9FGD2</accession>
<sequence>MTLIPSLNQAALRMSSGSLTGSQACQSPNRCGEALGSVCTADASPNHTGVYRLPVHGAERTAPQTLVLLIYAGSMLGLGDCAAGDSGD</sequence>